<feature type="region of interest" description="Disordered" evidence="1">
    <location>
        <begin position="189"/>
        <end position="245"/>
    </location>
</feature>
<keyword evidence="4" id="KW-1185">Reference proteome</keyword>
<reference evidence="3" key="1">
    <citation type="journal article" date="2020" name="Stud. Mycol.">
        <title>101 Dothideomycetes genomes: a test case for predicting lifestyles and emergence of pathogens.</title>
        <authorList>
            <person name="Haridas S."/>
            <person name="Albert R."/>
            <person name="Binder M."/>
            <person name="Bloem J."/>
            <person name="Labutti K."/>
            <person name="Salamov A."/>
            <person name="Andreopoulos B."/>
            <person name="Baker S."/>
            <person name="Barry K."/>
            <person name="Bills G."/>
            <person name="Bluhm B."/>
            <person name="Cannon C."/>
            <person name="Castanera R."/>
            <person name="Culley D."/>
            <person name="Daum C."/>
            <person name="Ezra D."/>
            <person name="Gonzalez J."/>
            <person name="Henrissat B."/>
            <person name="Kuo A."/>
            <person name="Liang C."/>
            <person name="Lipzen A."/>
            <person name="Lutzoni F."/>
            <person name="Magnuson J."/>
            <person name="Mondo S."/>
            <person name="Nolan M."/>
            <person name="Ohm R."/>
            <person name="Pangilinan J."/>
            <person name="Park H.-J."/>
            <person name="Ramirez L."/>
            <person name="Alfaro M."/>
            <person name="Sun H."/>
            <person name="Tritt A."/>
            <person name="Yoshinaga Y."/>
            <person name="Zwiers L.-H."/>
            <person name="Turgeon B."/>
            <person name="Goodwin S."/>
            <person name="Spatafora J."/>
            <person name="Crous P."/>
            <person name="Grigoriev I."/>
        </authorList>
    </citation>
    <scope>NUCLEOTIDE SEQUENCE</scope>
    <source>
        <strain evidence="3">CBS 115976</strain>
    </source>
</reference>
<feature type="region of interest" description="Disordered" evidence="1">
    <location>
        <begin position="267"/>
        <end position="290"/>
    </location>
</feature>
<accession>A0A6A6URM6</accession>
<dbReference type="EMBL" id="MU004231">
    <property type="protein sequence ID" value="KAF2673574.1"/>
    <property type="molecule type" value="Genomic_DNA"/>
</dbReference>
<protein>
    <recommendedName>
        <fullName evidence="5">Chitin-binding type-1 domain-containing protein</fullName>
    </recommendedName>
</protein>
<sequence>MFIRSFILLQVLSTTILAANLKVSPNGKCGPDYPYTCRGSDNGDCCSKNDRCTDGDSQCLVSKGCQTGFGKCTDDVTQKPSKNGNCGSNRPLVTCVGSTFGSCCSKSNKCSSSSQDCLVSSGCQSKYGSCSSASSSIKVSTSLASSVLSVRPSSAASSKPVSASPSIKPSTSSGQTTLISSKISSLSSSKPLSLSSIEPTSTSSSKSSTVSSKTSSITTKANVLSSTNSTSLTPSTSTTVTSSSGLPTGTYEIKAAYPCYLTGPNTVSPPVLDPPTGDAPTQDPSTFDSEKEAYLQSCQTQCDNNLANCDGFQFFNQSVLIFPNQAPNYTYQLSCAAFTTPYNASALNCAPDASIVDAVTYVRASAANPLPSNYTAPCADSTNLVPGGSFSSGLGQWSINTYDGLYYGVLQCDESIPGDCSPAGDNFLRLNDTDPSGTIPDVFITPYPDPTTPIAGWEYKLEAWMRGVNSTWTATWPVHTHNQLVHTNTGDWQHVVAYITGGTGTLGFFCRGTSPAQCDLTGVSVLKMC</sequence>
<dbReference type="AlphaFoldDB" id="A0A6A6URM6"/>
<feature type="chain" id="PRO_5025361762" description="Chitin-binding type-1 domain-containing protein" evidence="2">
    <location>
        <begin position="19"/>
        <end position="529"/>
    </location>
</feature>
<evidence type="ECO:0000313" key="4">
    <source>
        <dbReference type="Proteomes" id="UP000799302"/>
    </source>
</evidence>
<feature type="signal peptide" evidence="2">
    <location>
        <begin position="1"/>
        <end position="18"/>
    </location>
</feature>
<feature type="region of interest" description="Disordered" evidence="1">
    <location>
        <begin position="154"/>
        <end position="175"/>
    </location>
</feature>
<organism evidence="3 4">
    <name type="scientific">Microthyrium microscopicum</name>
    <dbReference type="NCBI Taxonomy" id="703497"/>
    <lineage>
        <taxon>Eukaryota</taxon>
        <taxon>Fungi</taxon>
        <taxon>Dikarya</taxon>
        <taxon>Ascomycota</taxon>
        <taxon>Pezizomycotina</taxon>
        <taxon>Dothideomycetes</taxon>
        <taxon>Dothideomycetes incertae sedis</taxon>
        <taxon>Microthyriales</taxon>
        <taxon>Microthyriaceae</taxon>
        <taxon>Microthyrium</taxon>
    </lineage>
</organism>
<name>A0A6A6URM6_9PEZI</name>
<dbReference type="OrthoDB" id="5985073at2759"/>
<gene>
    <name evidence="3" type="ORF">BT63DRAFT_421712</name>
</gene>
<evidence type="ECO:0008006" key="5">
    <source>
        <dbReference type="Google" id="ProtNLM"/>
    </source>
</evidence>
<evidence type="ECO:0000256" key="2">
    <source>
        <dbReference type="SAM" id="SignalP"/>
    </source>
</evidence>
<dbReference type="Proteomes" id="UP000799302">
    <property type="component" value="Unassembled WGS sequence"/>
</dbReference>
<proteinExistence type="predicted"/>
<evidence type="ECO:0000313" key="3">
    <source>
        <dbReference type="EMBL" id="KAF2673574.1"/>
    </source>
</evidence>
<keyword evidence="2" id="KW-0732">Signal</keyword>
<evidence type="ECO:0000256" key="1">
    <source>
        <dbReference type="SAM" id="MobiDB-lite"/>
    </source>
</evidence>